<dbReference type="FunFam" id="3.30.200.20:FF:000162">
    <property type="entry name" value="Adenine nucleotide alpha hydrolase-like domain kinase"/>
    <property type="match status" value="1"/>
</dbReference>
<dbReference type="EC" id="2.3.2.27" evidence="3"/>
<evidence type="ECO:0000313" key="11">
    <source>
        <dbReference type="Proteomes" id="UP000515123"/>
    </source>
</evidence>
<keyword evidence="8" id="KW-0175">Coiled coil</keyword>
<dbReference type="InterPro" id="IPR051348">
    <property type="entry name" value="U-box_ubiquitin_ligases"/>
</dbReference>
<feature type="compositionally biased region" description="Polar residues" evidence="9">
    <location>
        <begin position="759"/>
        <end position="768"/>
    </location>
</feature>
<evidence type="ECO:0000256" key="9">
    <source>
        <dbReference type="SAM" id="MobiDB-lite"/>
    </source>
</evidence>
<dbReference type="InterPro" id="IPR014729">
    <property type="entry name" value="Rossmann-like_a/b/a_fold"/>
</dbReference>
<keyword evidence="5" id="KW-0547">Nucleotide-binding</keyword>
<dbReference type="Gene3D" id="3.30.200.20">
    <property type="entry name" value="Phosphorylase Kinase, domain 1"/>
    <property type="match status" value="1"/>
</dbReference>
<reference evidence="12" key="2">
    <citation type="submission" date="2025-08" db="UniProtKB">
        <authorList>
            <consortium name="RefSeq"/>
        </authorList>
    </citation>
    <scope>IDENTIFICATION</scope>
    <source>
        <tissue evidence="12">Leaf</tissue>
    </source>
</reference>
<dbReference type="SUPFAM" id="SSF56112">
    <property type="entry name" value="Protein kinase-like (PK-like)"/>
    <property type="match status" value="1"/>
</dbReference>
<dbReference type="RefSeq" id="XP_020105727.1">
    <property type="nucleotide sequence ID" value="XM_020250138.1"/>
</dbReference>
<dbReference type="Pfam" id="PF00069">
    <property type="entry name" value="Pkinase"/>
    <property type="match status" value="1"/>
</dbReference>
<dbReference type="AlphaFoldDB" id="A0A6P5GCX9"/>
<dbReference type="PROSITE" id="PS00108">
    <property type="entry name" value="PROTEIN_KINASE_ST"/>
    <property type="match status" value="1"/>
</dbReference>
<evidence type="ECO:0000259" key="10">
    <source>
        <dbReference type="PROSITE" id="PS50011"/>
    </source>
</evidence>
<dbReference type="CDD" id="cd14066">
    <property type="entry name" value="STKc_IRAK"/>
    <property type="match status" value="1"/>
</dbReference>
<evidence type="ECO:0000256" key="2">
    <source>
        <dbReference type="ARBA" id="ARBA00004906"/>
    </source>
</evidence>
<keyword evidence="11" id="KW-1185">Reference proteome</keyword>
<protein>
    <recommendedName>
        <fullName evidence="3">RING-type E3 ubiquitin transferase</fullName>
        <ecNumber evidence="3">2.3.2.27</ecNumber>
    </recommendedName>
</protein>
<dbReference type="GO" id="GO:0061630">
    <property type="term" value="F:ubiquitin protein ligase activity"/>
    <property type="evidence" value="ECO:0007669"/>
    <property type="project" value="UniProtKB-EC"/>
</dbReference>
<proteinExistence type="predicted"/>
<dbReference type="Pfam" id="PF00582">
    <property type="entry name" value="Usp"/>
    <property type="match status" value="1"/>
</dbReference>
<dbReference type="Proteomes" id="UP000515123">
    <property type="component" value="Linkage group 16"/>
</dbReference>
<dbReference type="InterPro" id="IPR011009">
    <property type="entry name" value="Kinase-like_dom_sf"/>
</dbReference>
<dbReference type="SMART" id="SM00220">
    <property type="entry name" value="S_TKc"/>
    <property type="match status" value="1"/>
</dbReference>
<dbReference type="Gene3D" id="3.40.50.620">
    <property type="entry name" value="HUPs"/>
    <property type="match status" value="1"/>
</dbReference>
<name>A0A6P5GCX9_ANACO</name>
<dbReference type="SUPFAM" id="SSF52402">
    <property type="entry name" value="Adenine nucleotide alpha hydrolases-like"/>
    <property type="match status" value="1"/>
</dbReference>
<dbReference type="InterPro" id="IPR006016">
    <property type="entry name" value="UspA"/>
</dbReference>
<dbReference type="Gene3D" id="1.10.510.10">
    <property type="entry name" value="Transferase(Phosphotransferase) domain 1"/>
    <property type="match status" value="1"/>
</dbReference>
<dbReference type="CDD" id="cd01989">
    <property type="entry name" value="USP_STK_Ubox_N"/>
    <property type="match status" value="1"/>
</dbReference>
<dbReference type="PROSITE" id="PS50011">
    <property type="entry name" value="PROTEIN_KINASE_DOM"/>
    <property type="match status" value="1"/>
</dbReference>
<evidence type="ECO:0000256" key="7">
    <source>
        <dbReference type="ARBA" id="ARBA00022840"/>
    </source>
</evidence>
<feature type="compositionally biased region" description="Polar residues" evidence="9">
    <location>
        <begin position="302"/>
        <end position="316"/>
    </location>
</feature>
<dbReference type="GeneID" id="109722201"/>
<comment type="catalytic activity">
    <reaction evidence="1">
        <text>S-ubiquitinyl-[E2 ubiquitin-conjugating enzyme]-L-cysteine + [acceptor protein]-L-lysine = [E2 ubiquitin-conjugating enzyme]-L-cysteine + N(6)-ubiquitinyl-[acceptor protein]-L-lysine.</text>
        <dbReference type="EC" id="2.3.2.27"/>
    </reaction>
</comment>
<comment type="pathway">
    <text evidence="2">Protein modification; protein ubiquitination.</text>
</comment>
<evidence type="ECO:0000313" key="12">
    <source>
        <dbReference type="RefSeq" id="XP_020105727.1"/>
    </source>
</evidence>
<accession>A0A6P5GCX9</accession>
<evidence type="ECO:0000256" key="6">
    <source>
        <dbReference type="ARBA" id="ARBA00022786"/>
    </source>
</evidence>
<evidence type="ECO:0000256" key="1">
    <source>
        <dbReference type="ARBA" id="ARBA00000900"/>
    </source>
</evidence>
<evidence type="ECO:0000256" key="4">
    <source>
        <dbReference type="ARBA" id="ARBA00022679"/>
    </source>
</evidence>
<evidence type="ECO:0000256" key="3">
    <source>
        <dbReference type="ARBA" id="ARBA00012483"/>
    </source>
</evidence>
<feature type="region of interest" description="Disordered" evidence="9">
    <location>
        <begin position="169"/>
        <end position="296"/>
    </location>
</feature>
<organism evidence="11 12">
    <name type="scientific">Ananas comosus</name>
    <name type="common">Pineapple</name>
    <name type="synonym">Ananas ananas</name>
    <dbReference type="NCBI Taxonomy" id="4615"/>
    <lineage>
        <taxon>Eukaryota</taxon>
        <taxon>Viridiplantae</taxon>
        <taxon>Streptophyta</taxon>
        <taxon>Embryophyta</taxon>
        <taxon>Tracheophyta</taxon>
        <taxon>Spermatophyta</taxon>
        <taxon>Magnoliopsida</taxon>
        <taxon>Liliopsida</taxon>
        <taxon>Poales</taxon>
        <taxon>Bromeliaceae</taxon>
        <taxon>Bromelioideae</taxon>
        <taxon>Ananas</taxon>
    </lineage>
</organism>
<dbReference type="PANTHER" id="PTHR45647:SF93">
    <property type="entry name" value="KINASE WITH ADENINE NUCLEOTIDE ALPHA HYDROLASES-LIKE DOMAIN-CONTAINING PROTEIN"/>
    <property type="match status" value="1"/>
</dbReference>
<sequence length="782" mass="86490">MHTHTDDVNRSATAASLTAVAIDRDKTSQQAVKWTVDHLLVGSQSVTLVHVTNRNALTHGFAMAETTQVAAREQFEADMGQLFLPYRGFCARKGVQMNEVVLEDVDVSKALIDYIASCNIHNLVVGASNRNALTKKFRNPDVATNVIKGAPEFCAVYVIAKGKPVTVRSAKSPAPANAAPPRQPPLPGPMQQHLPDPDDSVKTPFTRGSLRGQQAPPPLPQIQPIAPERRSFERIGEHARQPSRDRPLSGARTAPTNMLLEGIEPSYRPTRPMTSRDSSDDDLDFQGGTRFQSADFGDSLELLSNQSDSPKGSHSPVSGRDLEAEMRRLKLELKQTMDMYNNACKEAITAKQKAKELHQWKIEEARKFEEARQGEEAALALAEMEKAKARAALEAAEAAKRIAELEAQRRLTAEMKAKREMEEKMRALDALAQNDIRYRKYSIDEIEIATDYFAENLKIGEGGYGPVYRASLDHTPVAIKVLRPDAAQGRKQFQQEVEVLSCIRHPNMVLLLGACPEYGCLVYEYMDNGSLEDRLFRRGKTPPIPWSIRFKIAAEIATGLLFLHQAKPEPLVHRDLKPANILLDRNYVSKISDVGLARLVPPAVANNVTQYRMTSTAGTFCYIDPEYQQTGMLGIKSDIYSLGVMLLQIITAKPPMGVTHHVERAIENGTFEQILDPTVTDWPVEEALGFAKLALKCSELRRKDRPDLGTVVLPELNRLRNLGHAYEMGYSISSSTGSSMSSGSQTFSNPNQQTRSMIGQDKALSTPSVGVPWRSAVDTVES</sequence>
<feature type="region of interest" description="Disordered" evidence="9">
    <location>
        <begin position="759"/>
        <end position="782"/>
    </location>
</feature>
<evidence type="ECO:0000256" key="8">
    <source>
        <dbReference type="ARBA" id="ARBA00023054"/>
    </source>
</evidence>
<dbReference type="GO" id="GO:0005524">
    <property type="term" value="F:ATP binding"/>
    <property type="evidence" value="ECO:0007669"/>
    <property type="project" value="UniProtKB-KW"/>
</dbReference>
<keyword evidence="7" id="KW-0067">ATP-binding</keyword>
<feature type="compositionally biased region" description="Basic and acidic residues" evidence="9">
    <location>
        <begin position="227"/>
        <end position="247"/>
    </location>
</feature>
<dbReference type="InterPro" id="IPR008271">
    <property type="entry name" value="Ser/Thr_kinase_AS"/>
</dbReference>
<dbReference type="OrthoDB" id="4062651at2759"/>
<keyword evidence="6" id="KW-0833">Ubl conjugation pathway</keyword>
<reference evidence="11" key="1">
    <citation type="journal article" date="2015" name="Nat. Genet.">
        <title>The pineapple genome and the evolution of CAM photosynthesis.</title>
        <authorList>
            <person name="Ming R."/>
            <person name="VanBuren R."/>
            <person name="Wai C.M."/>
            <person name="Tang H."/>
            <person name="Schatz M.C."/>
            <person name="Bowers J.E."/>
            <person name="Lyons E."/>
            <person name="Wang M.L."/>
            <person name="Chen J."/>
            <person name="Biggers E."/>
            <person name="Zhang J."/>
            <person name="Huang L."/>
            <person name="Zhang L."/>
            <person name="Miao W."/>
            <person name="Zhang J."/>
            <person name="Ye Z."/>
            <person name="Miao C."/>
            <person name="Lin Z."/>
            <person name="Wang H."/>
            <person name="Zhou H."/>
            <person name="Yim W.C."/>
            <person name="Priest H.D."/>
            <person name="Zheng C."/>
            <person name="Woodhouse M."/>
            <person name="Edger P.P."/>
            <person name="Guyot R."/>
            <person name="Guo H.B."/>
            <person name="Guo H."/>
            <person name="Zheng G."/>
            <person name="Singh R."/>
            <person name="Sharma A."/>
            <person name="Min X."/>
            <person name="Zheng Y."/>
            <person name="Lee H."/>
            <person name="Gurtowski J."/>
            <person name="Sedlazeck F.J."/>
            <person name="Harkess A."/>
            <person name="McKain M.R."/>
            <person name="Liao Z."/>
            <person name="Fang J."/>
            <person name="Liu J."/>
            <person name="Zhang X."/>
            <person name="Zhang Q."/>
            <person name="Hu W."/>
            <person name="Qin Y."/>
            <person name="Wang K."/>
            <person name="Chen L.Y."/>
            <person name="Shirley N."/>
            <person name="Lin Y.R."/>
            <person name="Liu L.Y."/>
            <person name="Hernandez A.G."/>
            <person name="Wright C.L."/>
            <person name="Bulone V."/>
            <person name="Tuskan G.A."/>
            <person name="Heath K."/>
            <person name="Zee F."/>
            <person name="Moore P.H."/>
            <person name="Sunkar R."/>
            <person name="Leebens-Mack J.H."/>
            <person name="Mockler T."/>
            <person name="Bennetzen J.L."/>
            <person name="Freeling M."/>
            <person name="Sankoff D."/>
            <person name="Paterson A.H."/>
            <person name="Zhu X."/>
            <person name="Yang X."/>
            <person name="Smith J.A."/>
            <person name="Cushman J.C."/>
            <person name="Paull R.E."/>
            <person name="Yu Q."/>
        </authorList>
    </citation>
    <scope>NUCLEOTIDE SEQUENCE [LARGE SCALE GENOMIC DNA]</scope>
    <source>
        <strain evidence="11">cv. F153</strain>
    </source>
</reference>
<feature type="region of interest" description="Disordered" evidence="9">
    <location>
        <begin position="301"/>
        <end position="320"/>
    </location>
</feature>
<gene>
    <name evidence="12" type="primary">LOC109722201</name>
</gene>
<keyword evidence="4" id="KW-0808">Transferase</keyword>
<dbReference type="GO" id="GO:0004672">
    <property type="term" value="F:protein kinase activity"/>
    <property type="evidence" value="ECO:0007669"/>
    <property type="project" value="InterPro"/>
</dbReference>
<evidence type="ECO:0000256" key="5">
    <source>
        <dbReference type="ARBA" id="ARBA00022741"/>
    </source>
</evidence>
<feature type="domain" description="Protein kinase" evidence="10">
    <location>
        <begin position="453"/>
        <end position="727"/>
    </location>
</feature>
<dbReference type="InterPro" id="IPR000719">
    <property type="entry name" value="Prot_kinase_dom"/>
</dbReference>
<dbReference type="PANTHER" id="PTHR45647">
    <property type="entry name" value="OS02G0152300 PROTEIN"/>
    <property type="match status" value="1"/>
</dbReference>
<dbReference type="FunFam" id="1.10.510.10:FF:000498">
    <property type="entry name" value="U-box domain-containing protein 51"/>
    <property type="match status" value="1"/>
</dbReference>
<feature type="compositionally biased region" description="Low complexity" evidence="9">
    <location>
        <begin position="170"/>
        <end position="180"/>
    </location>
</feature>